<keyword evidence="1" id="KW-0812">Transmembrane</keyword>
<gene>
    <name evidence="2" type="ORF">UV58_C0014G0036</name>
</gene>
<feature type="transmembrane region" description="Helical" evidence="1">
    <location>
        <begin position="7"/>
        <end position="26"/>
    </location>
</feature>
<keyword evidence="1" id="KW-1133">Transmembrane helix</keyword>
<reference evidence="2 3" key="1">
    <citation type="journal article" date="2015" name="Nature">
        <title>rRNA introns, odd ribosomes, and small enigmatic genomes across a large radiation of phyla.</title>
        <authorList>
            <person name="Brown C.T."/>
            <person name="Hug L.A."/>
            <person name="Thomas B.C."/>
            <person name="Sharon I."/>
            <person name="Castelle C.J."/>
            <person name="Singh A."/>
            <person name="Wilkins M.J."/>
            <person name="Williams K.H."/>
            <person name="Banfield J.F."/>
        </authorList>
    </citation>
    <scope>NUCLEOTIDE SEQUENCE [LARGE SCALE GENOMIC DNA]</scope>
</reference>
<accession>A0A0G1C8K4</accession>
<comment type="caution">
    <text evidence="2">The sequence shown here is derived from an EMBL/GenBank/DDBJ whole genome shotgun (WGS) entry which is preliminary data.</text>
</comment>
<organism evidence="2 3">
    <name type="scientific">Candidatus Wolfebacteria bacterium GW2011_GWC1_43_10</name>
    <dbReference type="NCBI Taxonomy" id="1619011"/>
    <lineage>
        <taxon>Bacteria</taxon>
        <taxon>Candidatus Wolfeibacteriota</taxon>
    </lineage>
</organism>
<proteinExistence type="predicted"/>
<name>A0A0G1C8K4_9BACT</name>
<dbReference type="Proteomes" id="UP000034810">
    <property type="component" value="Unassembled WGS sequence"/>
</dbReference>
<dbReference type="AlphaFoldDB" id="A0A0G1C8K4"/>
<keyword evidence="1" id="KW-0472">Membrane</keyword>
<dbReference type="EMBL" id="LCFA01000014">
    <property type="protein sequence ID" value="KKS81990.1"/>
    <property type="molecule type" value="Genomic_DNA"/>
</dbReference>
<sequence>MNKNIKNGGASAVYGLGLVGAAIYFISQATTFWMGVLGILKALVWPAIVVYYALDTLAK</sequence>
<evidence type="ECO:0000256" key="1">
    <source>
        <dbReference type="SAM" id="Phobius"/>
    </source>
</evidence>
<feature type="transmembrane region" description="Helical" evidence="1">
    <location>
        <begin position="32"/>
        <end position="54"/>
    </location>
</feature>
<evidence type="ECO:0000313" key="3">
    <source>
        <dbReference type="Proteomes" id="UP000034810"/>
    </source>
</evidence>
<protein>
    <submittedName>
        <fullName evidence="2">Uncharacterized protein</fullName>
    </submittedName>
</protein>
<evidence type="ECO:0000313" key="2">
    <source>
        <dbReference type="EMBL" id="KKS81990.1"/>
    </source>
</evidence>